<keyword evidence="1" id="KW-0812">Transmembrane</keyword>
<evidence type="ECO:0000313" key="3">
    <source>
        <dbReference type="EMBL" id="ODP29622.1"/>
    </source>
</evidence>
<feature type="transmembrane region" description="Helical" evidence="1">
    <location>
        <begin position="29"/>
        <end position="48"/>
    </location>
</feature>
<dbReference type="EMBL" id="MDER01000030">
    <property type="protein sequence ID" value="ODP29622.1"/>
    <property type="molecule type" value="Genomic_DNA"/>
</dbReference>
<dbReference type="GO" id="GO:0043164">
    <property type="term" value="P:Gram-negative-bacterium-type cell wall biogenesis"/>
    <property type="evidence" value="ECO:0007669"/>
    <property type="project" value="TreeGrafter"/>
</dbReference>
<dbReference type="GO" id="GO:0000270">
    <property type="term" value="P:peptidoglycan metabolic process"/>
    <property type="evidence" value="ECO:0007669"/>
    <property type="project" value="TreeGrafter"/>
</dbReference>
<evidence type="ECO:0000259" key="2">
    <source>
        <dbReference type="Pfam" id="PF02698"/>
    </source>
</evidence>
<feature type="transmembrane region" description="Helical" evidence="1">
    <location>
        <begin position="54"/>
        <end position="84"/>
    </location>
</feature>
<dbReference type="InterPro" id="IPR003848">
    <property type="entry name" value="DUF218"/>
</dbReference>
<keyword evidence="1" id="KW-0472">Membrane</keyword>
<feature type="domain" description="DUF218" evidence="2">
    <location>
        <begin position="163"/>
        <end position="311"/>
    </location>
</feature>
<dbReference type="Pfam" id="PF02698">
    <property type="entry name" value="DUF218"/>
    <property type="match status" value="1"/>
</dbReference>
<reference evidence="3 4" key="1">
    <citation type="submission" date="2016-08" db="EMBL/GenBank/DDBJ databases">
        <title>Genome sequencing of Paenibacillus sp. TI45-13ar, isolated from Korean traditional nuruk.</title>
        <authorList>
            <person name="Kim S.-J."/>
        </authorList>
    </citation>
    <scope>NUCLEOTIDE SEQUENCE [LARGE SCALE GENOMIC DNA]</scope>
    <source>
        <strain evidence="3 4">TI45-13ar</strain>
    </source>
</reference>
<dbReference type="GO" id="GO:0005886">
    <property type="term" value="C:plasma membrane"/>
    <property type="evidence" value="ECO:0007669"/>
    <property type="project" value="TreeGrafter"/>
</dbReference>
<feature type="transmembrane region" description="Helical" evidence="1">
    <location>
        <begin position="127"/>
        <end position="154"/>
    </location>
</feature>
<dbReference type="PANTHER" id="PTHR30336">
    <property type="entry name" value="INNER MEMBRANE PROTEIN, PROBABLE PERMEASE"/>
    <property type="match status" value="1"/>
</dbReference>
<keyword evidence="4" id="KW-1185">Reference proteome</keyword>
<organism evidence="3 4">
    <name type="scientific">Paenibacillus nuruki</name>
    <dbReference type="NCBI Taxonomy" id="1886670"/>
    <lineage>
        <taxon>Bacteria</taxon>
        <taxon>Bacillati</taxon>
        <taxon>Bacillota</taxon>
        <taxon>Bacilli</taxon>
        <taxon>Bacillales</taxon>
        <taxon>Paenibacillaceae</taxon>
        <taxon>Paenibacillus</taxon>
    </lineage>
</organism>
<feature type="transmembrane region" description="Helical" evidence="1">
    <location>
        <begin position="96"/>
        <end position="121"/>
    </location>
</feature>
<dbReference type="Proteomes" id="UP000094578">
    <property type="component" value="Unassembled WGS sequence"/>
</dbReference>
<dbReference type="Gene3D" id="3.40.50.620">
    <property type="entry name" value="HUPs"/>
    <property type="match status" value="1"/>
</dbReference>
<evidence type="ECO:0000313" key="4">
    <source>
        <dbReference type="Proteomes" id="UP000094578"/>
    </source>
</evidence>
<dbReference type="PATRIC" id="fig|1886670.3.peg.1128"/>
<accession>A0A1E3L718</accession>
<evidence type="ECO:0000256" key="1">
    <source>
        <dbReference type="SAM" id="Phobius"/>
    </source>
</evidence>
<protein>
    <recommendedName>
        <fullName evidence="2">DUF218 domain-containing protein</fullName>
    </recommendedName>
</protein>
<gene>
    <name evidence="3" type="ORF">PTI45_01105</name>
</gene>
<dbReference type="InterPro" id="IPR014729">
    <property type="entry name" value="Rossmann-like_a/b/a_fold"/>
</dbReference>
<dbReference type="PANTHER" id="PTHR30336:SF18">
    <property type="entry name" value="MEMBRANE PROTEIN"/>
    <property type="match status" value="1"/>
</dbReference>
<comment type="caution">
    <text evidence="3">The sequence shown here is derived from an EMBL/GenBank/DDBJ whole genome shotgun (WGS) entry which is preliminary data.</text>
</comment>
<keyword evidence="1" id="KW-1133">Transmembrane helix</keyword>
<dbReference type="AlphaFoldDB" id="A0A1E3L718"/>
<feature type="transmembrane region" description="Helical" evidence="1">
    <location>
        <begin position="6"/>
        <end position="22"/>
    </location>
</feature>
<sequence length="343" mass="38538">MIYIYSLTVFFLILFVINYAIDQRRVRNGVFLTIGILLLLFSSIVYAISNLDGVIPYIGLLLVLILLLLSPVMLLVIGIALIYNGRTLLSKEGWKLPNLLSLLAGIGIATLPVITFLMPSVGILQPFIIFIQLCFVYYGFLFICYLASSTLYNLNRVKLRQEFMIILGSGLIKDRVPPLLASRIDRAIAFYDRQRKIHTPPLFVASGGQGSDETVAEAEAIRDYLLSKGIPNDHIIVENQSVNTLQNMQFSKQKMDERMAGKPYSCVFVTNNFHLFRAGIYAREAGINGDGVGSRTAFYYLPNAFIREYIAILVMYKKVHVMMTALILLTVVGLSLFNINLVR</sequence>
<dbReference type="InterPro" id="IPR051599">
    <property type="entry name" value="Cell_Envelope_Assoc"/>
</dbReference>
<name>A0A1E3L718_9BACL</name>
<dbReference type="CDD" id="cd06259">
    <property type="entry name" value="YdcF-like"/>
    <property type="match status" value="1"/>
</dbReference>
<dbReference type="STRING" id="1886670.PTI45_01105"/>
<proteinExistence type="predicted"/>
<feature type="transmembrane region" description="Helical" evidence="1">
    <location>
        <begin position="319"/>
        <end position="339"/>
    </location>
</feature>